<evidence type="ECO:0000313" key="8">
    <source>
        <dbReference type="Proteomes" id="UP000813444"/>
    </source>
</evidence>
<comment type="caution">
    <text evidence="7">The sequence shown here is derived from an EMBL/GenBank/DDBJ whole genome shotgun (WGS) entry which is preliminary data.</text>
</comment>
<dbReference type="Proteomes" id="UP000813444">
    <property type="component" value="Unassembled WGS sequence"/>
</dbReference>
<dbReference type="SUPFAM" id="SSF57701">
    <property type="entry name" value="Zn2/Cys6 DNA-binding domain"/>
    <property type="match status" value="1"/>
</dbReference>
<reference evidence="7" key="1">
    <citation type="journal article" date="2021" name="Nat. Commun.">
        <title>Genetic determinants of endophytism in the Arabidopsis root mycobiome.</title>
        <authorList>
            <person name="Mesny F."/>
            <person name="Miyauchi S."/>
            <person name="Thiergart T."/>
            <person name="Pickel B."/>
            <person name="Atanasova L."/>
            <person name="Karlsson M."/>
            <person name="Huettel B."/>
            <person name="Barry K.W."/>
            <person name="Haridas S."/>
            <person name="Chen C."/>
            <person name="Bauer D."/>
            <person name="Andreopoulos W."/>
            <person name="Pangilinan J."/>
            <person name="LaButti K."/>
            <person name="Riley R."/>
            <person name="Lipzen A."/>
            <person name="Clum A."/>
            <person name="Drula E."/>
            <person name="Henrissat B."/>
            <person name="Kohler A."/>
            <person name="Grigoriev I.V."/>
            <person name="Martin F.M."/>
            <person name="Hacquard S."/>
        </authorList>
    </citation>
    <scope>NUCLEOTIDE SEQUENCE</scope>
    <source>
        <strain evidence="7">MPI-CAGE-CH-0235</strain>
    </source>
</reference>
<feature type="domain" description="Zn(2)-C6 fungal-type" evidence="6">
    <location>
        <begin position="7"/>
        <end position="37"/>
    </location>
</feature>
<gene>
    <name evidence="7" type="ORF">B0I35DRAFT_184913</name>
</gene>
<evidence type="ECO:0000256" key="3">
    <source>
        <dbReference type="ARBA" id="ARBA00023015"/>
    </source>
</evidence>
<dbReference type="Gene3D" id="4.10.240.10">
    <property type="entry name" value="Zn(2)-C6 fungal-type DNA-binding domain"/>
    <property type="match status" value="1"/>
</dbReference>
<organism evidence="7 8">
    <name type="scientific">Stachybotrys elegans</name>
    <dbReference type="NCBI Taxonomy" id="80388"/>
    <lineage>
        <taxon>Eukaryota</taxon>
        <taxon>Fungi</taxon>
        <taxon>Dikarya</taxon>
        <taxon>Ascomycota</taxon>
        <taxon>Pezizomycotina</taxon>
        <taxon>Sordariomycetes</taxon>
        <taxon>Hypocreomycetidae</taxon>
        <taxon>Hypocreales</taxon>
        <taxon>Stachybotryaceae</taxon>
        <taxon>Stachybotrys</taxon>
    </lineage>
</organism>
<dbReference type="CDD" id="cd00067">
    <property type="entry name" value="GAL4"/>
    <property type="match status" value="1"/>
</dbReference>
<protein>
    <recommendedName>
        <fullName evidence="6">Zn(2)-C6 fungal-type domain-containing protein</fullName>
    </recommendedName>
</protein>
<dbReference type="InterPro" id="IPR036864">
    <property type="entry name" value="Zn2-C6_fun-type_DNA-bd_sf"/>
</dbReference>
<dbReference type="AlphaFoldDB" id="A0A8K0WSV2"/>
<dbReference type="PANTHER" id="PTHR47660">
    <property type="entry name" value="TRANSCRIPTION FACTOR WITH C2H2 AND ZN(2)-CYS(6) DNA BINDING DOMAIN (EUROFUNG)-RELATED-RELATED"/>
    <property type="match status" value="1"/>
</dbReference>
<evidence type="ECO:0000256" key="2">
    <source>
        <dbReference type="ARBA" id="ARBA00022833"/>
    </source>
</evidence>
<proteinExistence type="predicted"/>
<name>A0A8K0WSV2_9HYPO</name>
<evidence type="ECO:0000256" key="4">
    <source>
        <dbReference type="ARBA" id="ARBA00023163"/>
    </source>
</evidence>
<sequence>MSLRRKSCQACFRGRRKCDLTFPTCQRCARTNKNCEYAYAPTGREPPAHIVRDVLVEEDPQSINAVEIGVSSPQTNLAITPGHTLHRDMANDEQMTTDIPFALGSLGLEPNLADYMQQCQWIAGHLRTYPTSFAMEGETLFIHKDLYRTSLPKPLRTAFGICGASVVLSDRTKDMVFRTIDAEIGDMARSSGLTLAEKLAQLQALILYQLIRLSCGDLRHQVTAQQQEPMMIMLGYRLLEDVKARPLDASTWDGWLMEESIRRTVVVAFLLYSKWFARPERLCVLHDAISKLPVSAHAEFWTSKEAITSAMVSFSVTSFGTFTSQWVASPREVDPFQRLLVTACRGIERVRAYDSTYGLNMFE</sequence>
<keyword evidence="1" id="KW-0479">Metal-binding</keyword>
<accession>A0A8K0WSV2</accession>
<keyword evidence="2" id="KW-0862">Zinc</keyword>
<dbReference type="GO" id="GO:0008270">
    <property type="term" value="F:zinc ion binding"/>
    <property type="evidence" value="ECO:0007669"/>
    <property type="project" value="InterPro"/>
</dbReference>
<dbReference type="InterPro" id="IPR001138">
    <property type="entry name" value="Zn2Cys6_DnaBD"/>
</dbReference>
<evidence type="ECO:0000313" key="7">
    <source>
        <dbReference type="EMBL" id="KAH7322607.1"/>
    </source>
</evidence>
<keyword evidence="5" id="KW-0539">Nucleus</keyword>
<dbReference type="Pfam" id="PF00172">
    <property type="entry name" value="Zn_clus"/>
    <property type="match status" value="1"/>
</dbReference>
<dbReference type="SMART" id="SM00066">
    <property type="entry name" value="GAL4"/>
    <property type="match status" value="1"/>
</dbReference>
<keyword evidence="3" id="KW-0805">Transcription regulation</keyword>
<dbReference type="GO" id="GO:0000981">
    <property type="term" value="F:DNA-binding transcription factor activity, RNA polymerase II-specific"/>
    <property type="evidence" value="ECO:0007669"/>
    <property type="project" value="InterPro"/>
</dbReference>
<evidence type="ECO:0000256" key="5">
    <source>
        <dbReference type="ARBA" id="ARBA00023242"/>
    </source>
</evidence>
<keyword evidence="4" id="KW-0804">Transcription</keyword>
<dbReference type="EMBL" id="JAGPNK010000004">
    <property type="protein sequence ID" value="KAH7322607.1"/>
    <property type="molecule type" value="Genomic_DNA"/>
</dbReference>
<evidence type="ECO:0000256" key="1">
    <source>
        <dbReference type="ARBA" id="ARBA00022723"/>
    </source>
</evidence>
<dbReference type="PANTHER" id="PTHR47660:SF3">
    <property type="entry name" value="FINGER DOMAIN PROTEIN, PUTATIVE (AFU_ORTHOLOGUE AFUA_4G03310)-RELATED"/>
    <property type="match status" value="1"/>
</dbReference>
<dbReference type="PROSITE" id="PS50048">
    <property type="entry name" value="ZN2_CY6_FUNGAL_2"/>
    <property type="match status" value="1"/>
</dbReference>
<keyword evidence="8" id="KW-1185">Reference proteome</keyword>
<evidence type="ECO:0000259" key="6">
    <source>
        <dbReference type="PROSITE" id="PS50048"/>
    </source>
</evidence>
<dbReference type="OrthoDB" id="4216928at2759"/>